<dbReference type="SUPFAM" id="SSF55781">
    <property type="entry name" value="GAF domain-like"/>
    <property type="match status" value="2"/>
</dbReference>
<proteinExistence type="predicted"/>
<comment type="cofactor">
    <cofactor evidence="1">
        <name>Mg(2+)</name>
        <dbReference type="ChEBI" id="CHEBI:18420"/>
    </cofactor>
</comment>
<evidence type="ECO:0000256" key="1">
    <source>
        <dbReference type="ARBA" id="ARBA00001946"/>
    </source>
</evidence>
<comment type="caution">
    <text evidence="13">The sequence shown here is derived from an EMBL/GenBank/DDBJ whole genome shotgun (WGS) entry which is preliminary data.</text>
</comment>
<dbReference type="Pfam" id="PF13185">
    <property type="entry name" value="GAF_2"/>
    <property type="match status" value="1"/>
</dbReference>
<comment type="cofactor">
    <cofactor evidence="2">
        <name>heme</name>
        <dbReference type="ChEBI" id="CHEBI:30413"/>
    </cofactor>
</comment>
<sequence length="525" mass="55332">MADALSKDDIRASLIEAMLAVTAGLDLEQTLRTIVETAMRLVDAQYGALGVIATEPGPRTLERFVYDGIDDVTRDLIGPLPAGHGVLGLLFTRPEPVRIENLSQHPVSVGFPPNHPPMRTFLGVPIRIRDQVFGNLYLTEKACGEQFSADDEVLVLALAGAAGIAIENARLYHAAHTRQIWIEATRDISNNLLAGNDSAAVHRQIAAQALGLTGCEVAALLLPDDQGDLVVTAATDAALIGVTLPVEGTAVGRAFTGRLPLRAKIFGELGPDAPALILPLREPDDTIGVLVCRGGAGFSADHLDMMAAFADQTGLALHLAEVQSRAVATLRELDVLSDRDRIARDLHDHVIQRLFAIGLSLQGSRGGTNSDTPQRISRALDDLQEVVQEIRTAIFDLHGGSVTRLRQRLEEAVTRMSADSPVRASLHVSGPLSVVDAGLADHAEAVVREAISNAVRHAHATTAVVTVTVDDDLTIVVSDDGVGFAEGITGSGLANLAARAQECGGQLSLEGGGTGATVTWSVPLP</sequence>
<evidence type="ECO:0000256" key="4">
    <source>
        <dbReference type="ARBA" id="ARBA00022553"/>
    </source>
</evidence>
<dbReference type="GO" id="GO:0019825">
    <property type="term" value="F:oxygen binding"/>
    <property type="evidence" value="ECO:0007669"/>
    <property type="project" value="UniProtKB-ARBA"/>
</dbReference>
<evidence type="ECO:0000256" key="2">
    <source>
        <dbReference type="ARBA" id="ARBA00001971"/>
    </source>
</evidence>
<dbReference type="Pfam" id="PF02518">
    <property type="entry name" value="HATPase_c"/>
    <property type="match status" value="1"/>
</dbReference>
<dbReference type="FunFam" id="3.30.450.40:FF:000052">
    <property type="entry name" value="Oxygen sensor histidine kinase response regulator DevS/DosS"/>
    <property type="match status" value="1"/>
</dbReference>
<protein>
    <submittedName>
        <fullName evidence="13">Histidine kinase</fullName>
    </submittedName>
</protein>
<keyword evidence="10" id="KW-0902">Two-component regulatory system</keyword>
<gene>
    <name evidence="13" type="ORF">MMUR_60180</name>
</gene>
<dbReference type="SMART" id="SM00065">
    <property type="entry name" value="GAF"/>
    <property type="match status" value="2"/>
</dbReference>
<dbReference type="InterPro" id="IPR036890">
    <property type="entry name" value="HATPase_C_sf"/>
</dbReference>
<name>A0A7I9WVZ0_9MYCO</name>
<dbReference type="GO" id="GO:0046983">
    <property type="term" value="F:protein dimerization activity"/>
    <property type="evidence" value="ECO:0007669"/>
    <property type="project" value="InterPro"/>
</dbReference>
<dbReference type="PANTHER" id="PTHR24421">
    <property type="entry name" value="NITRATE/NITRITE SENSOR PROTEIN NARX-RELATED"/>
    <property type="match status" value="1"/>
</dbReference>
<dbReference type="GO" id="GO:0005524">
    <property type="term" value="F:ATP binding"/>
    <property type="evidence" value="ECO:0007669"/>
    <property type="project" value="UniProtKB-ARBA"/>
</dbReference>
<evidence type="ECO:0000256" key="6">
    <source>
        <dbReference type="ARBA" id="ARBA00022723"/>
    </source>
</evidence>
<keyword evidence="4" id="KW-0597">Phosphoprotein</keyword>
<feature type="domain" description="GAF" evidence="11">
    <location>
        <begin position="26"/>
        <end position="176"/>
    </location>
</feature>
<dbReference type="Pfam" id="PF07730">
    <property type="entry name" value="HisKA_3"/>
    <property type="match status" value="1"/>
</dbReference>
<keyword evidence="7 13" id="KW-0418">Kinase</keyword>
<evidence type="ECO:0000256" key="10">
    <source>
        <dbReference type="ARBA" id="ARBA00023012"/>
    </source>
</evidence>
<dbReference type="GO" id="GO:0016020">
    <property type="term" value="C:membrane"/>
    <property type="evidence" value="ECO:0007669"/>
    <property type="project" value="InterPro"/>
</dbReference>
<dbReference type="GO" id="GO:0020037">
    <property type="term" value="F:heme binding"/>
    <property type="evidence" value="ECO:0007669"/>
    <property type="project" value="UniProtKB-ARBA"/>
</dbReference>
<accession>A0A7I9WVZ0</accession>
<keyword evidence="8" id="KW-0460">Magnesium</keyword>
<dbReference type="Proteomes" id="UP000465241">
    <property type="component" value="Unassembled WGS sequence"/>
</dbReference>
<dbReference type="InterPro" id="IPR003594">
    <property type="entry name" value="HATPase_dom"/>
</dbReference>
<dbReference type="PANTHER" id="PTHR24421:SF56">
    <property type="entry name" value="OXYGEN SENSOR HISTIDINE KINASE RESPONSE REGULATOR DOST"/>
    <property type="match status" value="1"/>
</dbReference>
<dbReference type="Gene3D" id="3.30.450.40">
    <property type="match status" value="2"/>
</dbReference>
<keyword evidence="14" id="KW-1185">Reference proteome</keyword>
<dbReference type="EMBL" id="BLKT01000003">
    <property type="protein sequence ID" value="GFG61882.1"/>
    <property type="molecule type" value="Genomic_DNA"/>
</dbReference>
<dbReference type="Pfam" id="PF13492">
    <property type="entry name" value="GAF_3"/>
    <property type="match status" value="1"/>
</dbReference>
<evidence type="ECO:0000259" key="12">
    <source>
        <dbReference type="SMART" id="SM00387"/>
    </source>
</evidence>
<organism evidence="13 14">
    <name type="scientific">Mycolicibacterium murale</name>
    <dbReference type="NCBI Taxonomy" id="182220"/>
    <lineage>
        <taxon>Bacteria</taxon>
        <taxon>Bacillati</taxon>
        <taxon>Actinomycetota</taxon>
        <taxon>Actinomycetes</taxon>
        <taxon>Mycobacteriales</taxon>
        <taxon>Mycobacteriaceae</taxon>
        <taxon>Mycolicibacterium</taxon>
    </lineage>
</organism>
<reference evidence="13 14" key="1">
    <citation type="journal article" date="2019" name="Emerg. Microbes Infect.">
        <title>Comprehensive subspecies identification of 175 nontuberculous mycobacteria species based on 7547 genomic profiles.</title>
        <authorList>
            <person name="Matsumoto Y."/>
            <person name="Kinjo T."/>
            <person name="Motooka D."/>
            <person name="Nabeya D."/>
            <person name="Jung N."/>
            <person name="Uechi K."/>
            <person name="Horii T."/>
            <person name="Iida T."/>
            <person name="Fujita J."/>
            <person name="Nakamura S."/>
        </authorList>
    </citation>
    <scope>NUCLEOTIDE SEQUENCE [LARGE SCALE GENOMIC DNA]</scope>
    <source>
        <strain evidence="13 14">JCM 13392</strain>
    </source>
</reference>
<dbReference type="InterPro" id="IPR029016">
    <property type="entry name" value="GAF-like_dom_sf"/>
</dbReference>
<dbReference type="InterPro" id="IPR050482">
    <property type="entry name" value="Sensor_HK_TwoCompSys"/>
</dbReference>
<dbReference type="GO" id="GO:0019826">
    <property type="term" value="F:oxygen sensor activity"/>
    <property type="evidence" value="ECO:0007669"/>
    <property type="project" value="UniProtKB-ARBA"/>
</dbReference>
<dbReference type="InterPro" id="IPR003018">
    <property type="entry name" value="GAF"/>
</dbReference>
<feature type="domain" description="Histidine kinase/HSP90-like ATPase" evidence="12">
    <location>
        <begin position="438"/>
        <end position="525"/>
    </location>
</feature>
<evidence type="ECO:0000256" key="3">
    <source>
        <dbReference type="ARBA" id="ARBA00022490"/>
    </source>
</evidence>
<evidence type="ECO:0000256" key="8">
    <source>
        <dbReference type="ARBA" id="ARBA00022842"/>
    </source>
</evidence>
<dbReference type="GO" id="GO:0000287">
    <property type="term" value="F:magnesium ion binding"/>
    <property type="evidence" value="ECO:0007669"/>
    <property type="project" value="UniProtKB-ARBA"/>
</dbReference>
<evidence type="ECO:0000313" key="14">
    <source>
        <dbReference type="Proteomes" id="UP000465241"/>
    </source>
</evidence>
<feature type="domain" description="GAF" evidence="11">
    <location>
        <begin position="197"/>
        <end position="327"/>
    </location>
</feature>
<keyword evidence="6" id="KW-0479">Metal-binding</keyword>
<evidence type="ECO:0000256" key="7">
    <source>
        <dbReference type="ARBA" id="ARBA00022777"/>
    </source>
</evidence>
<keyword evidence="9" id="KW-0408">Iron</keyword>
<evidence type="ECO:0000256" key="9">
    <source>
        <dbReference type="ARBA" id="ARBA00023004"/>
    </source>
</evidence>
<dbReference type="RefSeq" id="WP_193491446.1">
    <property type="nucleotide sequence ID" value="NZ_BAAAMC010000014.1"/>
</dbReference>
<dbReference type="GO" id="GO:0070025">
    <property type="term" value="F:carbon monoxide binding"/>
    <property type="evidence" value="ECO:0007669"/>
    <property type="project" value="UniProtKB-ARBA"/>
</dbReference>
<dbReference type="SUPFAM" id="SSF55874">
    <property type="entry name" value="ATPase domain of HSP90 chaperone/DNA topoisomerase II/histidine kinase"/>
    <property type="match status" value="1"/>
</dbReference>
<keyword evidence="5" id="KW-0808">Transferase</keyword>
<dbReference type="Gene3D" id="3.30.565.10">
    <property type="entry name" value="Histidine kinase-like ATPase, C-terminal domain"/>
    <property type="match status" value="1"/>
</dbReference>
<evidence type="ECO:0000259" key="11">
    <source>
        <dbReference type="SMART" id="SM00065"/>
    </source>
</evidence>
<dbReference type="SMART" id="SM00387">
    <property type="entry name" value="HATPase_c"/>
    <property type="match status" value="1"/>
</dbReference>
<evidence type="ECO:0000313" key="13">
    <source>
        <dbReference type="EMBL" id="GFG61882.1"/>
    </source>
</evidence>
<keyword evidence="3" id="KW-0963">Cytoplasm</keyword>
<dbReference type="InterPro" id="IPR011712">
    <property type="entry name" value="Sig_transdc_His_kin_sub3_dim/P"/>
</dbReference>
<dbReference type="Gene3D" id="1.20.5.1930">
    <property type="match status" value="1"/>
</dbReference>
<dbReference type="AlphaFoldDB" id="A0A7I9WVZ0"/>
<dbReference type="GO" id="GO:0070026">
    <property type="term" value="F:nitric oxide binding"/>
    <property type="evidence" value="ECO:0007669"/>
    <property type="project" value="UniProtKB-ARBA"/>
</dbReference>
<evidence type="ECO:0000256" key="5">
    <source>
        <dbReference type="ARBA" id="ARBA00022679"/>
    </source>
</evidence>
<dbReference type="GO" id="GO:0000155">
    <property type="term" value="F:phosphorelay sensor kinase activity"/>
    <property type="evidence" value="ECO:0007669"/>
    <property type="project" value="InterPro"/>
</dbReference>
<dbReference type="GO" id="GO:0070483">
    <property type="term" value="P:detection of hypoxia"/>
    <property type="evidence" value="ECO:0007669"/>
    <property type="project" value="UniProtKB-ARBA"/>
</dbReference>